<feature type="signal peptide" evidence="2">
    <location>
        <begin position="1"/>
        <end position="25"/>
    </location>
</feature>
<dbReference type="Pfam" id="PF00722">
    <property type="entry name" value="Glyco_hydro_16"/>
    <property type="match status" value="1"/>
</dbReference>
<keyword evidence="4" id="KW-0378">Hydrolase</keyword>
<name>A0ABU8I7A9_9SPHI</name>
<evidence type="ECO:0000256" key="2">
    <source>
        <dbReference type="SAM" id="SignalP"/>
    </source>
</evidence>
<keyword evidence="2" id="KW-0732">Signal</keyword>
<evidence type="ECO:0000313" key="4">
    <source>
        <dbReference type="EMBL" id="MEI5985388.1"/>
    </source>
</evidence>
<reference evidence="4 5" key="1">
    <citation type="submission" date="2024-01" db="EMBL/GenBank/DDBJ databases">
        <title>Sphingobacterium tenebrionis sp. nov., a novel endophyte isolated from tenebrio molitor intestines.</title>
        <authorList>
            <person name="Zhang C."/>
        </authorList>
    </citation>
    <scope>NUCLEOTIDE SEQUENCE [LARGE SCALE GENOMIC DNA]</scope>
    <source>
        <strain evidence="4 5">PU5-4</strain>
    </source>
</reference>
<gene>
    <name evidence="4" type="ORF">VJ786_10790</name>
</gene>
<protein>
    <submittedName>
        <fullName evidence="4">Glycoside hydrolase family 16 protein</fullName>
    </submittedName>
</protein>
<proteinExistence type="inferred from homology"/>
<feature type="domain" description="GH16" evidence="3">
    <location>
        <begin position="23"/>
        <end position="247"/>
    </location>
</feature>
<comment type="caution">
    <text evidence="4">The sequence shown here is derived from an EMBL/GenBank/DDBJ whole genome shotgun (WGS) entry which is preliminary data.</text>
</comment>
<dbReference type="GO" id="GO:0016787">
    <property type="term" value="F:hydrolase activity"/>
    <property type="evidence" value="ECO:0007669"/>
    <property type="project" value="UniProtKB-KW"/>
</dbReference>
<keyword evidence="5" id="KW-1185">Reference proteome</keyword>
<evidence type="ECO:0000313" key="5">
    <source>
        <dbReference type="Proteomes" id="UP001363035"/>
    </source>
</evidence>
<dbReference type="PROSITE" id="PS51762">
    <property type="entry name" value="GH16_2"/>
    <property type="match status" value="1"/>
</dbReference>
<dbReference type="CDD" id="cd00413">
    <property type="entry name" value="Glyco_hydrolase_16"/>
    <property type="match status" value="1"/>
</dbReference>
<dbReference type="InterPro" id="IPR000757">
    <property type="entry name" value="Beta-glucanase-like"/>
</dbReference>
<evidence type="ECO:0000256" key="1">
    <source>
        <dbReference type="ARBA" id="ARBA00006865"/>
    </source>
</evidence>
<evidence type="ECO:0000259" key="3">
    <source>
        <dbReference type="PROSITE" id="PS51762"/>
    </source>
</evidence>
<accession>A0ABU8I7A9</accession>
<dbReference type="SUPFAM" id="SSF49899">
    <property type="entry name" value="Concanavalin A-like lectins/glucanases"/>
    <property type="match status" value="1"/>
</dbReference>
<feature type="chain" id="PRO_5046630945" evidence="2">
    <location>
        <begin position="26"/>
        <end position="247"/>
    </location>
</feature>
<dbReference type="Proteomes" id="UP001363035">
    <property type="component" value="Unassembled WGS sequence"/>
</dbReference>
<dbReference type="Gene3D" id="2.60.120.200">
    <property type="match status" value="1"/>
</dbReference>
<dbReference type="InterPro" id="IPR013320">
    <property type="entry name" value="ConA-like_dom_sf"/>
</dbReference>
<dbReference type="RefSeq" id="WP_134777947.1">
    <property type="nucleotide sequence ID" value="NZ_JAYLLN010000025.1"/>
</dbReference>
<comment type="similarity">
    <text evidence="1">Belongs to the glycosyl hydrolase 16 family.</text>
</comment>
<organism evidence="4 5">
    <name type="scientific">Sphingobacterium tenebrionis</name>
    <dbReference type="NCBI Taxonomy" id="3111775"/>
    <lineage>
        <taxon>Bacteria</taxon>
        <taxon>Pseudomonadati</taxon>
        <taxon>Bacteroidota</taxon>
        <taxon>Sphingobacteriia</taxon>
        <taxon>Sphingobacteriales</taxon>
        <taxon>Sphingobacteriaceae</taxon>
        <taxon>Sphingobacterium</taxon>
    </lineage>
</organism>
<sequence>MKKNLFVGSAGVGLLLLMMNCGTQAPVVEKPKEPTDRVIKFSGFDWIVRNDMVKKGPGPNYFSNSEDNVWIDKEGKLHLKITQKDGNWYCAGMYCKQPLGYGKYTFYVHSDITLLDQNVVSGLFTYLNDVEEIDIEFSKWSIPENQNAQFAIQPSDKTGNKYRFQIPSNAGPTRHSFDWQEDQINFISQVNSDAAIAPYAAWKYTGPDVPKATTERMRINLWLFKGQMPSDLKEQEIVIDSVTFNKN</sequence>
<dbReference type="EMBL" id="JAYLLN010000025">
    <property type="protein sequence ID" value="MEI5985388.1"/>
    <property type="molecule type" value="Genomic_DNA"/>
</dbReference>